<protein>
    <recommendedName>
        <fullName evidence="3">Alpha/beta hydrolase</fullName>
    </recommendedName>
</protein>
<dbReference type="KEGG" id="sarm:DVA86_02775"/>
<reference evidence="1 2" key="1">
    <citation type="submission" date="2018-07" db="EMBL/GenBank/DDBJ databases">
        <title>Draft genome of the type strain Streptomyces armeniacus ATCC 15676.</title>
        <authorList>
            <person name="Labana P."/>
            <person name="Gosse J.T."/>
            <person name="Boddy C.N."/>
        </authorList>
    </citation>
    <scope>NUCLEOTIDE SEQUENCE [LARGE SCALE GENOMIC DNA]</scope>
    <source>
        <strain evidence="1 2">ATCC 15676</strain>
    </source>
</reference>
<dbReference type="AlphaFoldDB" id="A0A345XJB6"/>
<accession>A0A345XJB6</accession>
<name>A0A345XJB6_9ACTN</name>
<sequence length="294" mass="32496">MLAGGSRGYDYRVDLRAVYQFYCRNHPRPTEEQYPLWRGLPAGSELTKDELRSRVQECTGVDSVPEDRTDAQRRNLANILSVTELPERTLVSHLSFATFTFRDIVAERLDGRNPFSNRGVRYTGSSDDRALNRGVQRFDADPSAVRDLSYDSDLTGRVPIPVLTLHAADDPTAFVEHEAAYRASLEGGGSARNLVQTFTRESEHSALSDSEYAAAMGSLSAWVEDGRKPTPAGVAASCAAYDRAYGTGCFFDPGYVPGDYASRVYARPGGLQWPALTAEQAERWERWGNVGIEP</sequence>
<dbReference type="EMBL" id="CP031320">
    <property type="protein sequence ID" value="AXK31732.1"/>
    <property type="molecule type" value="Genomic_DNA"/>
</dbReference>
<gene>
    <name evidence="1" type="ORF">DVA86_02775</name>
</gene>
<evidence type="ECO:0000313" key="2">
    <source>
        <dbReference type="Proteomes" id="UP000254425"/>
    </source>
</evidence>
<organism evidence="1 2">
    <name type="scientific">Streptomyces armeniacus</name>
    <dbReference type="NCBI Taxonomy" id="83291"/>
    <lineage>
        <taxon>Bacteria</taxon>
        <taxon>Bacillati</taxon>
        <taxon>Actinomycetota</taxon>
        <taxon>Actinomycetes</taxon>
        <taxon>Kitasatosporales</taxon>
        <taxon>Streptomycetaceae</taxon>
        <taxon>Streptomyces</taxon>
    </lineage>
</organism>
<proteinExistence type="predicted"/>
<keyword evidence="2" id="KW-1185">Reference proteome</keyword>
<evidence type="ECO:0000313" key="1">
    <source>
        <dbReference type="EMBL" id="AXK31732.1"/>
    </source>
</evidence>
<evidence type="ECO:0008006" key="3">
    <source>
        <dbReference type="Google" id="ProtNLM"/>
    </source>
</evidence>
<dbReference type="Proteomes" id="UP000254425">
    <property type="component" value="Chromosome"/>
</dbReference>